<dbReference type="EMBL" id="JACEIK010000250">
    <property type="protein sequence ID" value="MCD7453410.1"/>
    <property type="molecule type" value="Genomic_DNA"/>
</dbReference>
<dbReference type="PANTHER" id="PTHR31071:SF7">
    <property type="entry name" value="OS04G0382800 PROTEIN"/>
    <property type="match status" value="1"/>
</dbReference>
<evidence type="ECO:0000313" key="2">
    <source>
        <dbReference type="Proteomes" id="UP000823775"/>
    </source>
</evidence>
<dbReference type="PANTHER" id="PTHR31071">
    <property type="entry name" value="GB|AAF24581.1"/>
    <property type="match status" value="1"/>
</dbReference>
<organism evidence="1 2">
    <name type="scientific">Datura stramonium</name>
    <name type="common">Jimsonweed</name>
    <name type="synonym">Common thornapple</name>
    <dbReference type="NCBI Taxonomy" id="4076"/>
    <lineage>
        <taxon>Eukaryota</taxon>
        <taxon>Viridiplantae</taxon>
        <taxon>Streptophyta</taxon>
        <taxon>Embryophyta</taxon>
        <taxon>Tracheophyta</taxon>
        <taxon>Spermatophyta</taxon>
        <taxon>Magnoliopsida</taxon>
        <taxon>eudicotyledons</taxon>
        <taxon>Gunneridae</taxon>
        <taxon>Pentapetalae</taxon>
        <taxon>asterids</taxon>
        <taxon>lamiids</taxon>
        <taxon>Solanales</taxon>
        <taxon>Solanaceae</taxon>
        <taxon>Solanoideae</taxon>
        <taxon>Datureae</taxon>
        <taxon>Datura</taxon>
    </lineage>
</organism>
<dbReference type="InterPro" id="IPR043424">
    <property type="entry name" value="BLT-like"/>
</dbReference>
<evidence type="ECO:0000313" key="1">
    <source>
        <dbReference type="EMBL" id="MCD7453410.1"/>
    </source>
</evidence>
<keyword evidence="2" id="KW-1185">Reference proteome</keyword>
<comment type="caution">
    <text evidence="1">The sequence shown here is derived from an EMBL/GenBank/DDBJ whole genome shotgun (WGS) entry which is preliminary data.</text>
</comment>
<reference evidence="1 2" key="1">
    <citation type="journal article" date="2021" name="BMC Genomics">
        <title>Datura genome reveals duplications of psychoactive alkaloid biosynthetic genes and high mutation rate following tissue culture.</title>
        <authorList>
            <person name="Rajewski A."/>
            <person name="Carter-House D."/>
            <person name="Stajich J."/>
            <person name="Litt A."/>
        </authorList>
    </citation>
    <scope>NUCLEOTIDE SEQUENCE [LARGE SCALE GENOMIC DNA]</scope>
    <source>
        <strain evidence="1">AR-01</strain>
    </source>
</reference>
<dbReference type="Proteomes" id="UP000823775">
    <property type="component" value="Unassembled WGS sequence"/>
</dbReference>
<accession>A0ABS8S596</accession>
<name>A0ABS8S596_DATST</name>
<protein>
    <submittedName>
        <fullName evidence="1">Uncharacterized protein</fullName>
    </submittedName>
</protein>
<sequence>MEAAIVEINVELKSFEVYPLLEDIIFNFQSAGSDLRNISYLALHSPANGTRSNRVADVAIKVFDVHTLLDHAIDIVKQAKKLGLNRKSSRATGGGYKRSLRDSEQISPIVREEIEDEREMLQLADRLRGEMKDVKLSEAKNHFEEKNSAIDKLRKQVEAFMGKNSSLNFRKSNILE</sequence>
<gene>
    <name evidence="1" type="ORF">HAX54_020826</name>
</gene>
<proteinExistence type="predicted"/>